<reference evidence="2 3" key="1">
    <citation type="submission" date="2015-05" db="EMBL/GenBank/DDBJ databases">
        <authorList>
            <person name="Tang B."/>
            <person name="Yu Y."/>
        </authorList>
    </citation>
    <scope>NUCLEOTIDE SEQUENCE [LARGE SCALE GENOMIC DNA]</scope>
    <source>
        <strain evidence="2 3">DSM 7029</strain>
    </source>
</reference>
<keyword evidence="1" id="KW-0812">Transmembrane</keyword>
<dbReference type="Proteomes" id="UP000035352">
    <property type="component" value="Chromosome"/>
</dbReference>
<dbReference type="EMBL" id="CP011371">
    <property type="protein sequence ID" value="AKJ29498.1"/>
    <property type="molecule type" value="Genomic_DNA"/>
</dbReference>
<feature type="transmembrane region" description="Helical" evidence="1">
    <location>
        <begin position="31"/>
        <end position="49"/>
    </location>
</feature>
<dbReference type="InterPro" id="IPR046027">
    <property type="entry name" value="DUF5985"/>
</dbReference>
<dbReference type="OrthoDB" id="9806559at2"/>
<protein>
    <submittedName>
        <fullName evidence="2">Membrane protein</fullName>
    </submittedName>
</protein>
<accession>A0A0G3BND1</accession>
<organism evidence="2 3">
    <name type="scientific">Caldimonas brevitalea</name>
    <dbReference type="NCBI Taxonomy" id="413882"/>
    <lineage>
        <taxon>Bacteria</taxon>
        <taxon>Pseudomonadati</taxon>
        <taxon>Pseudomonadota</taxon>
        <taxon>Betaproteobacteria</taxon>
        <taxon>Burkholderiales</taxon>
        <taxon>Sphaerotilaceae</taxon>
        <taxon>Caldimonas</taxon>
    </lineage>
</organism>
<keyword evidence="1" id="KW-1133">Transmembrane helix</keyword>
<proteinExistence type="predicted"/>
<dbReference type="AlphaFoldDB" id="A0A0G3BND1"/>
<feature type="transmembrane region" description="Helical" evidence="1">
    <location>
        <begin position="61"/>
        <end position="79"/>
    </location>
</feature>
<dbReference type="Pfam" id="PF19447">
    <property type="entry name" value="DUF5985"/>
    <property type="match status" value="1"/>
</dbReference>
<keyword evidence="3" id="KW-1185">Reference proteome</keyword>
<feature type="transmembrane region" description="Helical" evidence="1">
    <location>
        <begin position="6"/>
        <end position="24"/>
    </location>
</feature>
<evidence type="ECO:0000256" key="1">
    <source>
        <dbReference type="SAM" id="Phobius"/>
    </source>
</evidence>
<dbReference type="KEGG" id="pbh:AAW51_2807"/>
<dbReference type="RefSeq" id="WP_047195101.1">
    <property type="nucleotide sequence ID" value="NZ_CP011371.1"/>
</dbReference>
<evidence type="ECO:0000313" key="3">
    <source>
        <dbReference type="Proteomes" id="UP000035352"/>
    </source>
</evidence>
<keyword evidence="1" id="KW-0472">Membrane</keyword>
<evidence type="ECO:0000313" key="2">
    <source>
        <dbReference type="EMBL" id="AKJ29498.1"/>
    </source>
</evidence>
<name>A0A0G3BND1_9BURK</name>
<dbReference type="STRING" id="413882.AAW51_2807"/>
<sequence>MNTLLMGAIAMASLVASMFFLRFWRRTGDRFFLWFALAFLIDALDRVFLGLHPPSEEQSPLFYGVRLLSFGLILVAIVSKNLRRRDKS</sequence>
<gene>
    <name evidence="2" type="ORF">AAW51_2807</name>
</gene>